<organism evidence="1 2">
    <name type="scientific">Symmachiella macrocystis</name>
    <dbReference type="NCBI Taxonomy" id="2527985"/>
    <lineage>
        <taxon>Bacteria</taxon>
        <taxon>Pseudomonadati</taxon>
        <taxon>Planctomycetota</taxon>
        <taxon>Planctomycetia</taxon>
        <taxon>Planctomycetales</taxon>
        <taxon>Planctomycetaceae</taxon>
        <taxon>Symmachiella</taxon>
    </lineage>
</organism>
<evidence type="ECO:0000313" key="2">
    <source>
        <dbReference type="Proteomes" id="UP000320735"/>
    </source>
</evidence>
<gene>
    <name evidence="1" type="ORF">CA54_35640</name>
</gene>
<dbReference type="Proteomes" id="UP000320735">
    <property type="component" value="Unassembled WGS sequence"/>
</dbReference>
<protein>
    <submittedName>
        <fullName evidence="1">Uncharacterized protein</fullName>
    </submittedName>
</protein>
<evidence type="ECO:0000313" key="1">
    <source>
        <dbReference type="EMBL" id="TWU14695.1"/>
    </source>
</evidence>
<dbReference type="PANTHER" id="PTHR37331">
    <property type="entry name" value="YALI0F11671P"/>
    <property type="match status" value="1"/>
</dbReference>
<keyword evidence="2" id="KW-1185">Reference proteome</keyword>
<dbReference type="PANTHER" id="PTHR37331:SF1">
    <property type="entry name" value="YALI0F11671P"/>
    <property type="match status" value="1"/>
</dbReference>
<comment type="caution">
    <text evidence="1">The sequence shown here is derived from an EMBL/GenBank/DDBJ whole genome shotgun (WGS) entry which is preliminary data.</text>
</comment>
<accession>A0A5C6BRW9</accession>
<dbReference type="OrthoDB" id="3379481at2"/>
<dbReference type="RefSeq" id="WP_146371971.1">
    <property type="nucleotide sequence ID" value="NZ_SJPP01000001.1"/>
</dbReference>
<sequence>MQNTDPYYLYETVVDGRHRYFASLLPPNSGFAEGLPGEAIMGEFTRGPGDLTPDAFQQNTQFLQFMAFVVSKHCAACPGLMAEAQRQQNGYVYILDKRTPTPDDAVPPEDIIGGVEIQDGQMIRYHGSPNYQLVTSNGFMQLDDWLRDRVMEELEQIAKGGENVKNQ</sequence>
<dbReference type="AlphaFoldDB" id="A0A5C6BRW9"/>
<dbReference type="EMBL" id="SJPP01000001">
    <property type="protein sequence ID" value="TWU14695.1"/>
    <property type="molecule type" value="Genomic_DNA"/>
</dbReference>
<proteinExistence type="predicted"/>
<name>A0A5C6BRW9_9PLAN</name>
<reference evidence="1 2" key="1">
    <citation type="submission" date="2019-02" db="EMBL/GenBank/DDBJ databases">
        <title>Deep-cultivation of Planctomycetes and their phenomic and genomic characterization uncovers novel biology.</title>
        <authorList>
            <person name="Wiegand S."/>
            <person name="Jogler M."/>
            <person name="Boedeker C."/>
            <person name="Pinto D."/>
            <person name="Vollmers J."/>
            <person name="Rivas-Marin E."/>
            <person name="Kohn T."/>
            <person name="Peeters S.H."/>
            <person name="Heuer A."/>
            <person name="Rast P."/>
            <person name="Oberbeckmann S."/>
            <person name="Bunk B."/>
            <person name="Jeske O."/>
            <person name="Meyerdierks A."/>
            <person name="Storesund J.E."/>
            <person name="Kallscheuer N."/>
            <person name="Luecker S."/>
            <person name="Lage O.M."/>
            <person name="Pohl T."/>
            <person name="Merkel B.J."/>
            <person name="Hornburger P."/>
            <person name="Mueller R.-W."/>
            <person name="Bruemmer F."/>
            <person name="Labrenz M."/>
            <person name="Spormann A.M."/>
            <person name="Op Den Camp H."/>
            <person name="Overmann J."/>
            <person name="Amann R."/>
            <person name="Jetten M.S.M."/>
            <person name="Mascher T."/>
            <person name="Medema M.H."/>
            <person name="Devos D.P."/>
            <person name="Kaster A.-K."/>
            <person name="Ovreas L."/>
            <person name="Rohde M."/>
            <person name="Galperin M.Y."/>
            <person name="Jogler C."/>
        </authorList>
    </citation>
    <scope>NUCLEOTIDE SEQUENCE [LARGE SCALE GENOMIC DNA]</scope>
    <source>
        <strain evidence="1 2">CA54</strain>
    </source>
</reference>